<dbReference type="SMART" id="SM00780">
    <property type="entry name" value="PIG-X"/>
    <property type="match status" value="1"/>
</dbReference>
<dbReference type="RefSeq" id="XP_070921851.1">
    <property type="nucleotide sequence ID" value="XM_071065750.1"/>
</dbReference>
<protein>
    <recommendedName>
        <fullName evidence="4 11">Protein PBN1</fullName>
    </recommendedName>
</protein>
<keyword evidence="9 11" id="KW-0472">Membrane</keyword>
<dbReference type="EMBL" id="BAAFSV010000006">
    <property type="protein sequence ID" value="GAB1320121.1"/>
    <property type="molecule type" value="Genomic_DNA"/>
</dbReference>
<reference evidence="12 13" key="1">
    <citation type="submission" date="2024-09" db="EMBL/GenBank/DDBJ databases">
        <title>Itraconazole resistance in Madurella fahalii resulting from another homologue of gene encoding cytochrome P450 14-alpha sterol demethylase (CYP51).</title>
        <authorList>
            <person name="Yoshioka I."/>
            <person name="Fahal A.H."/>
            <person name="Kaneko S."/>
            <person name="Yaguchi T."/>
        </authorList>
    </citation>
    <scope>NUCLEOTIDE SEQUENCE [LARGE SCALE GENOMIC DNA]</scope>
    <source>
        <strain evidence="12 13">IFM 68171</strain>
    </source>
</reference>
<comment type="function">
    <text evidence="11">Required for proper folding and/or the stability of a subset of proteins in the endoplasmic reticulum. Component of glycosylphosphatidylinositol-mannosyltransferase 1 which transfers the first of the 4 mannoses in the GPI-anchor precursors during GPI-anchor biosynthesis. Probably acts by stabilizing the mannosyltransferase GPI14.</text>
</comment>
<evidence type="ECO:0000256" key="7">
    <source>
        <dbReference type="ARBA" id="ARBA00022824"/>
    </source>
</evidence>
<proteinExistence type="inferred from homology"/>
<evidence type="ECO:0000256" key="2">
    <source>
        <dbReference type="ARBA" id="ARBA00004687"/>
    </source>
</evidence>
<keyword evidence="13" id="KW-1185">Reference proteome</keyword>
<evidence type="ECO:0000256" key="6">
    <source>
        <dbReference type="ARBA" id="ARBA00022692"/>
    </source>
</evidence>
<evidence type="ECO:0000256" key="8">
    <source>
        <dbReference type="ARBA" id="ARBA00022989"/>
    </source>
</evidence>
<evidence type="ECO:0000256" key="5">
    <source>
        <dbReference type="ARBA" id="ARBA00022502"/>
    </source>
</evidence>
<evidence type="ECO:0000256" key="1">
    <source>
        <dbReference type="ARBA" id="ARBA00004643"/>
    </source>
</evidence>
<dbReference type="PANTHER" id="PTHR28533:SF1">
    <property type="entry name" value="PROTEIN PBN1"/>
    <property type="match status" value="1"/>
</dbReference>
<name>A0ABQ0GQV9_9PEZI</name>
<evidence type="ECO:0000256" key="10">
    <source>
        <dbReference type="ARBA" id="ARBA00023180"/>
    </source>
</evidence>
<evidence type="ECO:0000256" key="11">
    <source>
        <dbReference type="RuleBase" id="RU366056"/>
    </source>
</evidence>
<keyword evidence="7 11" id="KW-0256">Endoplasmic reticulum</keyword>
<keyword evidence="8 11" id="KW-1133">Transmembrane helix</keyword>
<accession>A0ABQ0GQV9</accession>
<evidence type="ECO:0000313" key="13">
    <source>
        <dbReference type="Proteomes" id="UP001628179"/>
    </source>
</evidence>
<sequence length="497" mass="54442">MRERITFVQKLGDSLEPSALKVDDGIISGPEVHAVREDRLTIGLDELPAELQTLLKGADELHIRWVSPAAYEAISPLLARLPPGFHVFYTPGRDDDAVSDTLCSSLAKIFGDISCSTVAKSFTSLPNDRFSHSAAVQYFQQLNSLSHFIRYAKDQLCPAGDASCSARLDSLSGASLLDLSYDTVSQALRVTALWPYRRQPVYASSQPNVRTEVGILSTDKPKTLEPHEIGISGLLTVLGQDKKPSPTMFTFASRHRDAESTFSARFLSPTGLHPTLQLHLSSNKPPSSSEDGSCSPHAYLTLPKTIFPDKYQLSDPLFLASKNLSALRFTTQPVDLEAPAYVLPQWGSAVLVELAPPDSRSPEVWTAEIPLHLRYLAPTSGGYSTIAVPYPAVFWACDPEEGRQFPKSPFEGGKLGYEALFEEGTVFWHVEPRPAGGAKALVNEVKVPVLNLERAGWVNVGTAAVVLLGFAWVVWRLVGVWRAEGYKNGEEGKKKRQ</sequence>
<dbReference type="PANTHER" id="PTHR28533">
    <property type="entry name" value="PROTEIN PBN1"/>
    <property type="match status" value="1"/>
</dbReference>
<evidence type="ECO:0000256" key="3">
    <source>
        <dbReference type="ARBA" id="ARBA00010345"/>
    </source>
</evidence>
<organism evidence="12 13">
    <name type="scientific">Madurella fahalii</name>
    <dbReference type="NCBI Taxonomy" id="1157608"/>
    <lineage>
        <taxon>Eukaryota</taxon>
        <taxon>Fungi</taxon>
        <taxon>Dikarya</taxon>
        <taxon>Ascomycota</taxon>
        <taxon>Pezizomycotina</taxon>
        <taxon>Sordariomycetes</taxon>
        <taxon>Sordariomycetidae</taxon>
        <taxon>Sordariales</taxon>
        <taxon>Sordariales incertae sedis</taxon>
        <taxon>Madurella</taxon>
    </lineage>
</organism>
<dbReference type="InterPro" id="IPR042322">
    <property type="entry name" value="Pbn1"/>
</dbReference>
<dbReference type="InterPro" id="IPR013233">
    <property type="entry name" value="PIG-X/PBN1"/>
</dbReference>
<dbReference type="Proteomes" id="UP001628179">
    <property type="component" value="Unassembled WGS sequence"/>
</dbReference>
<keyword evidence="12" id="KW-0645">Protease</keyword>
<evidence type="ECO:0000256" key="9">
    <source>
        <dbReference type="ARBA" id="ARBA00023136"/>
    </source>
</evidence>
<comment type="caution">
    <text evidence="12">The sequence shown here is derived from an EMBL/GenBank/DDBJ whole genome shotgun (WGS) entry which is preliminary data.</text>
</comment>
<evidence type="ECO:0000256" key="4">
    <source>
        <dbReference type="ARBA" id="ARBA00020410"/>
    </source>
</evidence>
<keyword evidence="5 11" id="KW-0337">GPI-anchor biosynthesis</keyword>
<keyword evidence="6 11" id="KW-0812">Transmembrane</keyword>
<dbReference type="GeneID" id="98181073"/>
<comment type="subcellular location">
    <subcellularLocation>
        <location evidence="11">Endoplasmic reticulum membrane</location>
        <topology evidence="11">Single-pass membrane protein</topology>
    </subcellularLocation>
    <subcellularLocation>
        <location evidence="1">Endoplasmic reticulum membrane</location>
        <topology evidence="1">Single-pass type III membrane protein</topology>
    </subcellularLocation>
</comment>
<dbReference type="GO" id="GO:0008233">
    <property type="term" value="F:peptidase activity"/>
    <property type="evidence" value="ECO:0007669"/>
    <property type="project" value="UniProtKB-KW"/>
</dbReference>
<dbReference type="GO" id="GO:0006508">
    <property type="term" value="P:proteolysis"/>
    <property type="evidence" value="ECO:0007669"/>
    <property type="project" value="UniProtKB-KW"/>
</dbReference>
<keyword evidence="10" id="KW-0325">Glycoprotein</keyword>
<comment type="similarity">
    <text evidence="3 11">Belongs to the PIGX family.</text>
</comment>
<dbReference type="Pfam" id="PF08320">
    <property type="entry name" value="PIG-X"/>
    <property type="match status" value="1"/>
</dbReference>
<evidence type="ECO:0000313" key="12">
    <source>
        <dbReference type="EMBL" id="GAB1320121.1"/>
    </source>
</evidence>
<gene>
    <name evidence="12" type="primary">PBN1</name>
    <name evidence="12" type="ORF">MFIFM68171_10331</name>
</gene>
<keyword evidence="12" id="KW-0378">Hydrolase</keyword>
<feature type="transmembrane region" description="Helical" evidence="11">
    <location>
        <begin position="456"/>
        <end position="478"/>
    </location>
</feature>
<comment type="pathway">
    <text evidence="2 11">Glycolipid biosynthesis; glycosylphosphatidylinositol-anchor biosynthesis.</text>
</comment>